<dbReference type="EMBL" id="MCBQ01001775">
    <property type="protein sequence ID" value="RKF83057.1"/>
    <property type="molecule type" value="Genomic_DNA"/>
</dbReference>
<keyword evidence="2" id="KW-1185">Reference proteome</keyword>
<accession>A0A420J8E7</accession>
<organism evidence="1 2">
    <name type="scientific">Golovinomyces cichoracearum</name>
    <dbReference type="NCBI Taxonomy" id="62708"/>
    <lineage>
        <taxon>Eukaryota</taxon>
        <taxon>Fungi</taxon>
        <taxon>Dikarya</taxon>
        <taxon>Ascomycota</taxon>
        <taxon>Pezizomycotina</taxon>
        <taxon>Leotiomycetes</taxon>
        <taxon>Erysiphales</taxon>
        <taxon>Erysiphaceae</taxon>
        <taxon>Golovinomyces</taxon>
    </lineage>
</organism>
<dbReference type="Proteomes" id="UP000283383">
    <property type="component" value="Unassembled WGS sequence"/>
</dbReference>
<sequence>MNEKPDSDQKKVADKQRDWAAGINLLTDTDEYVKEFIKNRIQVYKSEEHKGDDLWWDFYDYFKEFTDPESFLRTGTELPRRLRDTLRARGVYPPKDKKLIASNLDECQQVKFSRNMEVQGMIGTRNRQPKPKIGGSPSELLELPDSDDTTYDAARIANYTLCGYSRQLGMLAKIYDDQSEYSGNGDTFDYKFDIFLRLCENADIPESSLEIAFPIMLKEDARDFFFSFYDKREEKCLEELCNDIKNNFEGVEYKRTLLSECNRLTFKLILDDEKNFGKGISDCLQNFTQKLRIMQHGLDKNLRNDAFIHNKSFTACESQEAFRNVCERPCNTLSGLRSELRSAADYHDRRKLSASFDQTLFIDKRYHQNKLINCPQIGPDFTQGRAKPFVKENHGEKIRCVVCNKDGCWSSNHSIAERDEAFDRIKRSTSERINKIFSQDIIQIEGQPPNDKVTDGDEYSDLEEEMETFILDTAFLAITSRNESSTFTIKSFNSPMNELKYQKCPY</sequence>
<comment type="caution">
    <text evidence="1">The sequence shown here is derived from an EMBL/GenBank/DDBJ whole genome shotgun (WGS) entry which is preliminary data.</text>
</comment>
<gene>
    <name evidence="1" type="ORF">GcM3_017022</name>
</gene>
<evidence type="ECO:0000313" key="2">
    <source>
        <dbReference type="Proteomes" id="UP000283383"/>
    </source>
</evidence>
<evidence type="ECO:0000313" key="1">
    <source>
        <dbReference type="EMBL" id="RKF83057.1"/>
    </source>
</evidence>
<reference evidence="1 2" key="1">
    <citation type="journal article" date="2018" name="BMC Genomics">
        <title>Comparative genome analyses reveal sequence features reflecting distinct modes of host-adaptation between dicot and monocot powdery mildew.</title>
        <authorList>
            <person name="Wu Y."/>
            <person name="Ma X."/>
            <person name="Pan Z."/>
            <person name="Kale S.D."/>
            <person name="Song Y."/>
            <person name="King H."/>
            <person name="Zhang Q."/>
            <person name="Presley C."/>
            <person name="Deng X."/>
            <person name="Wei C.I."/>
            <person name="Xiao S."/>
        </authorList>
    </citation>
    <scope>NUCLEOTIDE SEQUENCE [LARGE SCALE GENOMIC DNA]</scope>
    <source>
        <strain evidence="1">UMSG3</strain>
    </source>
</reference>
<dbReference type="AlphaFoldDB" id="A0A420J8E7"/>
<protein>
    <submittedName>
        <fullName evidence="1">Uncharacterized protein</fullName>
    </submittedName>
</protein>
<name>A0A420J8E7_9PEZI</name>
<proteinExistence type="predicted"/>